<dbReference type="Pfam" id="PF09415">
    <property type="entry name" value="CENP-X"/>
    <property type="match status" value="1"/>
</dbReference>
<dbReference type="InterPro" id="IPR018552">
    <property type="entry name" value="CENP-X"/>
</dbReference>
<dbReference type="GO" id="GO:0071821">
    <property type="term" value="C:FANCM-MHF complex"/>
    <property type="evidence" value="ECO:0007669"/>
    <property type="project" value="TreeGrafter"/>
</dbReference>
<keyword evidence="6" id="KW-0539">Nucleus</keyword>
<dbReference type="GO" id="GO:0031297">
    <property type="term" value="P:replication fork processing"/>
    <property type="evidence" value="ECO:0007669"/>
    <property type="project" value="TreeGrafter"/>
</dbReference>
<dbReference type="GO" id="GO:0000712">
    <property type="term" value="P:resolution of meiotic recombination intermediates"/>
    <property type="evidence" value="ECO:0007669"/>
    <property type="project" value="TreeGrafter"/>
</dbReference>
<evidence type="ECO:0000256" key="1">
    <source>
        <dbReference type="ARBA" id="ARBA00004123"/>
    </source>
</evidence>
<dbReference type="CDD" id="cd22921">
    <property type="entry name" value="HFD_CENP-X"/>
    <property type="match status" value="1"/>
</dbReference>
<name>A0A485LBJ9_9STRA</name>
<evidence type="ECO:0000256" key="3">
    <source>
        <dbReference type="ARBA" id="ARBA00022763"/>
    </source>
</evidence>
<dbReference type="Gene3D" id="6.10.130.30">
    <property type="match status" value="1"/>
</dbReference>
<keyword evidence="10" id="KW-1185">Reference proteome</keyword>
<gene>
    <name evidence="9" type="primary">Aste57867_19027</name>
    <name evidence="8" type="ORF">As57867_018963</name>
    <name evidence="9" type="ORF">ASTE57867_19027</name>
</gene>
<reference evidence="9 10" key="1">
    <citation type="submission" date="2019-03" db="EMBL/GenBank/DDBJ databases">
        <authorList>
            <person name="Gaulin E."/>
            <person name="Dumas B."/>
        </authorList>
    </citation>
    <scope>NUCLEOTIDE SEQUENCE [LARGE SCALE GENOMIC DNA]</scope>
    <source>
        <strain evidence="9">CBS 568.67</strain>
    </source>
</reference>
<evidence type="ECO:0000256" key="2">
    <source>
        <dbReference type="ARBA" id="ARBA00009359"/>
    </source>
</evidence>
<organism evidence="9 10">
    <name type="scientific">Aphanomyces stellatus</name>
    <dbReference type="NCBI Taxonomy" id="120398"/>
    <lineage>
        <taxon>Eukaryota</taxon>
        <taxon>Sar</taxon>
        <taxon>Stramenopiles</taxon>
        <taxon>Oomycota</taxon>
        <taxon>Saprolegniomycetes</taxon>
        <taxon>Saprolegniales</taxon>
        <taxon>Verrucalvaceae</taxon>
        <taxon>Aphanomyces</taxon>
    </lineage>
</organism>
<proteinExistence type="inferred from homology"/>
<dbReference type="Proteomes" id="UP000332933">
    <property type="component" value="Unassembled WGS sequence"/>
</dbReference>
<comment type="subcellular location">
    <subcellularLocation>
        <location evidence="1">Nucleus</location>
    </subcellularLocation>
</comment>
<evidence type="ECO:0000256" key="6">
    <source>
        <dbReference type="ARBA" id="ARBA00023242"/>
    </source>
</evidence>
<sequence length="127" mass="13910">MDGADDGPAAASFKPKLIERILRNVWENASHEANDMYETKDTAAADDDGEYEYGGEGGSCGRSTATTGDVRDITKIQPDALTMAAELMRLFVLDAMRRAQEEAMIEDSAQVEARHVEQVLALLLLDF</sequence>
<feature type="region of interest" description="Disordered" evidence="7">
    <location>
        <begin position="32"/>
        <end position="67"/>
    </location>
</feature>
<dbReference type="AlphaFoldDB" id="A0A485LBJ9"/>
<feature type="compositionally biased region" description="Basic and acidic residues" evidence="7">
    <location>
        <begin position="32"/>
        <end position="43"/>
    </location>
</feature>
<keyword evidence="5" id="KW-0234">DNA repair</keyword>
<comment type="similarity">
    <text evidence="2">Belongs to the CENP-X/MHF2 family.</text>
</comment>
<dbReference type="GO" id="GO:0051382">
    <property type="term" value="P:kinetochore assembly"/>
    <property type="evidence" value="ECO:0007669"/>
    <property type="project" value="InterPro"/>
</dbReference>
<keyword evidence="4" id="KW-0238">DNA-binding</keyword>
<evidence type="ECO:0000256" key="7">
    <source>
        <dbReference type="SAM" id="MobiDB-lite"/>
    </source>
</evidence>
<keyword evidence="3" id="KW-0227">DNA damage</keyword>
<dbReference type="EMBL" id="VJMH01006439">
    <property type="protein sequence ID" value="KAF0689524.1"/>
    <property type="molecule type" value="Genomic_DNA"/>
</dbReference>
<evidence type="ECO:0000256" key="5">
    <source>
        <dbReference type="ARBA" id="ARBA00023204"/>
    </source>
</evidence>
<dbReference type="GO" id="GO:0003677">
    <property type="term" value="F:DNA binding"/>
    <property type="evidence" value="ECO:0007669"/>
    <property type="project" value="UniProtKB-KW"/>
</dbReference>
<dbReference type="EMBL" id="CAADRA010006460">
    <property type="protein sequence ID" value="VFT95752.1"/>
    <property type="molecule type" value="Genomic_DNA"/>
</dbReference>
<dbReference type="PANTHER" id="PTHR28680:SF1">
    <property type="entry name" value="CENTROMERE PROTEIN X"/>
    <property type="match status" value="1"/>
</dbReference>
<accession>A0A485LBJ9</accession>
<evidence type="ECO:0000313" key="9">
    <source>
        <dbReference type="EMBL" id="VFT95752.1"/>
    </source>
</evidence>
<evidence type="ECO:0000313" key="10">
    <source>
        <dbReference type="Proteomes" id="UP000332933"/>
    </source>
</evidence>
<feature type="compositionally biased region" description="Acidic residues" evidence="7">
    <location>
        <begin position="44"/>
        <end position="53"/>
    </location>
</feature>
<dbReference type="GO" id="GO:0006281">
    <property type="term" value="P:DNA repair"/>
    <property type="evidence" value="ECO:0007669"/>
    <property type="project" value="UniProtKB-KW"/>
</dbReference>
<dbReference type="PANTHER" id="PTHR28680">
    <property type="entry name" value="CENTROMERE PROTEIN X"/>
    <property type="match status" value="1"/>
</dbReference>
<dbReference type="OrthoDB" id="2500381at2759"/>
<evidence type="ECO:0000313" key="8">
    <source>
        <dbReference type="EMBL" id="KAF0689524.1"/>
    </source>
</evidence>
<protein>
    <submittedName>
        <fullName evidence="9">Aste57867_19027 protein</fullName>
    </submittedName>
</protein>
<evidence type="ECO:0000256" key="4">
    <source>
        <dbReference type="ARBA" id="ARBA00023125"/>
    </source>
</evidence>
<reference evidence="8" key="2">
    <citation type="submission" date="2019-06" db="EMBL/GenBank/DDBJ databases">
        <title>Genomics analysis of Aphanomyces spp. identifies a new class of oomycete effector associated with host adaptation.</title>
        <authorList>
            <person name="Gaulin E."/>
        </authorList>
    </citation>
    <scope>NUCLEOTIDE SEQUENCE</scope>
    <source>
        <strain evidence="8">CBS 578.67</strain>
    </source>
</reference>